<dbReference type="SUPFAM" id="SSF117281">
    <property type="entry name" value="Kelch motif"/>
    <property type="match status" value="1"/>
</dbReference>
<name>A0A9W8TSV7_9AGAR</name>
<feature type="compositionally biased region" description="Polar residues" evidence="1">
    <location>
        <begin position="957"/>
        <end position="972"/>
    </location>
</feature>
<feature type="compositionally biased region" description="Basic and acidic residues" evidence="1">
    <location>
        <begin position="988"/>
        <end position="1000"/>
    </location>
</feature>
<proteinExistence type="predicted"/>
<dbReference type="PANTHER" id="PTHR46175:SF4">
    <property type="entry name" value="BACTERIOOPSIN TRANSCRIPTIONAL ACTIVATOR"/>
    <property type="match status" value="1"/>
</dbReference>
<dbReference type="Proteomes" id="UP001142393">
    <property type="component" value="Unassembled WGS sequence"/>
</dbReference>
<feature type="region of interest" description="Disordered" evidence="1">
    <location>
        <begin position="666"/>
        <end position="691"/>
    </location>
</feature>
<dbReference type="PANTHER" id="PTHR46175">
    <property type="entry name" value="BACTERIOOPSIN TRANSCRIPTIONAL ACTIVATOR"/>
    <property type="match status" value="1"/>
</dbReference>
<reference evidence="4 5" key="1">
    <citation type="journal article" date="2023" name="Proc. Natl. Acad. Sci. U.S.A.">
        <title>A global phylogenomic analysis of the shiitake genus Lentinula.</title>
        <authorList>
            <person name="Sierra-Patev S."/>
            <person name="Min B."/>
            <person name="Naranjo-Ortiz M."/>
            <person name="Looney B."/>
            <person name="Konkel Z."/>
            <person name="Slot J.C."/>
            <person name="Sakamoto Y."/>
            <person name="Steenwyk J.L."/>
            <person name="Rokas A."/>
            <person name="Carro J."/>
            <person name="Camarero S."/>
            <person name="Ferreira P."/>
            <person name="Molpeceres G."/>
            <person name="Ruiz-Duenas F.J."/>
            <person name="Serrano A."/>
            <person name="Henrissat B."/>
            <person name="Drula E."/>
            <person name="Hughes K.W."/>
            <person name="Mata J.L."/>
            <person name="Ishikawa N.K."/>
            <person name="Vargas-Isla R."/>
            <person name="Ushijima S."/>
            <person name="Smith C.A."/>
            <person name="Donoghue J."/>
            <person name="Ahrendt S."/>
            <person name="Andreopoulos W."/>
            <person name="He G."/>
            <person name="LaButti K."/>
            <person name="Lipzen A."/>
            <person name="Ng V."/>
            <person name="Riley R."/>
            <person name="Sandor L."/>
            <person name="Barry K."/>
            <person name="Martinez A.T."/>
            <person name="Xiao Y."/>
            <person name="Gibbons J.G."/>
            <person name="Terashima K."/>
            <person name="Grigoriev I.V."/>
            <person name="Hibbett D."/>
        </authorList>
    </citation>
    <scope>NUCLEOTIDE SEQUENCE [LARGE SCALE GENOMIC DNA]</scope>
    <source>
        <strain evidence="4 5">TFB7810</strain>
    </source>
</reference>
<feature type="compositionally biased region" description="Low complexity" evidence="1">
    <location>
        <begin position="715"/>
        <end position="728"/>
    </location>
</feature>
<keyword evidence="2" id="KW-1133">Transmembrane helix</keyword>
<evidence type="ECO:0000256" key="3">
    <source>
        <dbReference type="SAM" id="SignalP"/>
    </source>
</evidence>
<dbReference type="Pfam" id="PF24681">
    <property type="entry name" value="Kelch_KLHDC2_KLHL20_DRC7"/>
    <property type="match status" value="1"/>
</dbReference>
<feature type="region of interest" description="Disordered" evidence="1">
    <location>
        <begin position="744"/>
        <end position="763"/>
    </location>
</feature>
<keyword evidence="3" id="KW-0732">Signal</keyword>
<feature type="transmembrane region" description="Helical" evidence="2">
    <location>
        <begin position="442"/>
        <end position="464"/>
    </location>
</feature>
<evidence type="ECO:0000256" key="1">
    <source>
        <dbReference type="SAM" id="MobiDB-lite"/>
    </source>
</evidence>
<feature type="compositionally biased region" description="Low complexity" evidence="1">
    <location>
        <begin position="411"/>
        <end position="434"/>
    </location>
</feature>
<feature type="compositionally biased region" description="Basic and acidic residues" evidence="1">
    <location>
        <begin position="1034"/>
        <end position="1046"/>
    </location>
</feature>
<evidence type="ECO:0000313" key="5">
    <source>
        <dbReference type="Proteomes" id="UP001142393"/>
    </source>
</evidence>
<feature type="compositionally biased region" description="Low complexity" evidence="1">
    <location>
        <begin position="388"/>
        <end position="401"/>
    </location>
</feature>
<feature type="region of interest" description="Disordered" evidence="1">
    <location>
        <begin position="709"/>
        <end position="736"/>
    </location>
</feature>
<dbReference type="CDD" id="cd12087">
    <property type="entry name" value="TM_EGFR-like"/>
    <property type="match status" value="1"/>
</dbReference>
<dbReference type="Gene3D" id="2.120.10.80">
    <property type="entry name" value="Kelch-type beta propeller"/>
    <property type="match status" value="1"/>
</dbReference>
<feature type="compositionally biased region" description="Low complexity" evidence="1">
    <location>
        <begin position="744"/>
        <end position="757"/>
    </location>
</feature>
<evidence type="ECO:0008006" key="6">
    <source>
        <dbReference type="Google" id="ProtNLM"/>
    </source>
</evidence>
<feature type="compositionally biased region" description="Polar residues" evidence="1">
    <location>
        <begin position="894"/>
        <end position="904"/>
    </location>
</feature>
<keyword evidence="2" id="KW-0472">Membrane</keyword>
<feature type="chain" id="PRO_5040876661" description="Galactose oxidase" evidence="3">
    <location>
        <begin position="21"/>
        <end position="1046"/>
    </location>
</feature>
<gene>
    <name evidence="4" type="ORF">DFH05DRAFT_1427609</name>
</gene>
<keyword evidence="2" id="KW-0812">Transmembrane</keyword>
<feature type="region of interest" description="Disordered" evidence="1">
    <location>
        <begin position="786"/>
        <end position="811"/>
    </location>
</feature>
<sequence>MNWGLLQSLVVFFTAIDSQAAAYTALPRWGQATAIINDALFIQGGRTDQYNAYSYTTAPIDDDLLYLSLFTSFDPSSPPWQLISSSSNTSTSSGPEVAWHTISATNTSEILLFGGIPAINSPTVLTVQADSAWLLNVYNRLVPSWIQEAMSWANEPIRRMRHTAVTSIEGVVFIVGGEKADGSGLAFSDHYAFDPAIPSFTQLPSTNGPSGITGHASIILQNGTMLVFGGYEPSSNSMIDFSTIWTLDTTASSFEWVVLTAEGTIPGSRRAFAAVLIEGGKILIQGGSDATFQTTYSDGWALDITSSPPTWSEVSALSQVGQRRDHFAVTYGPDVIFGFGYGVSAPASTPLIIYNPSGASGEGSFSSTYSAPSPTSISYTQTIPGATQAITGTSSSSTGTGHQSGTGATGSGQPTSTGDPNNPGNGSPGANNGSNNSKTEGIAIGTSLGILAVLVVGVIVFYYLRRRKFSAAEESRFMRLNENDPEAGLPAIRSSGEKGPYSERWNVLKNLKVGGALTAVPGGVVGLSEAHPTPARRDMLADEDTRDFGPWYGRWKRDGTGDSSWSLMSFMKSRGREGSMSSYISLATPFREKSDPFSDGAALMGDEQTGFIGAAARGHSGSTSRPSHNRGLSYASTLSAVSDHHSELMPYSGGITYHDPFSDPFVDDNAITEPTAASTSSGRPYPRPSQPLQIQTMLPIEVHSLSPVTEASRATLSQSDHTSSLSSQSHEHSVSPFNTISHVTSRTSFSPRPSSLLDANVNSESQSVRRSNSWWSRFSRTSLLDRRGSGSRQLGGMPDIRDPNPPPRLGGLVAIEESQHSGSPEHDSPNSNRSNSINSIKRALSKGTGSKVYKGKHGKSLSSLRTADSEAIERMAGAVDVVQRERTGSHGTRDSTGSYDSNSAGWLAEDGRGIVHGVDMSFDVASPVDMTLGDTISPEIPTLPEAASPEITPPISQPTTAASSKTSVNSSGRPVRVPTGSTVAARIQDYERRMSQDRSPPKPTNTRNHEERSNKRKSYNYGLAARPNLFVANPDHRHDSSRDLQS</sequence>
<protein>
    <recommendedName>
        <fullName evidence="6">Galactose oxidase</fullName>
    </recommendedName>
</protein>
<evidence type="ECO:0000256" key="2">
    <source>
        <dbReference type="SAM" id="Phobius"/>
    </source>
</evidence>
<keyword evidence="5" id="KW-1185">Reference proteome</keyword>
<dbReference type="AlphaFoldDB" id="A0A9W8TSV7"/>
<dbReference type="EMBL" id="JANVFU010000019">
    <property type="protein sequence ID" value="KAJ3739269.1"/>
    <property type="molecule type" value="Genomic_DNA"/>
</dbReference>
<feature type="region of interest" description="Disordered" evidence="1">
    <location>
        <begin position="935"/>
        <end position="1046"/>
    </location>
</feature>
<evidence type="ECO:0000313" key="4">
    <source>
        <dbReference type="EMBL" id="KAJ3739269.1"/>
    </source>
</evidence>
<comment type="caution">
    <text evidence="4">The sequence shown here is derived from an EMBL/GenBank/DDBJ whole genome shotgun (WGS) entry which is preliminary data.</text>
</comment>
<feature type="region of interest" description="Disordered" evidence="1">
    <location>
        <begin position="844"/>
        <end position="904"/>
    </location>
</feature>
<feature type="compositionally biased region" description="Basic and acidic residues" evidence="1">
    <location>
        <begin position="882"/>
        <end position="893"/>
    </location>
</feature>
<feature type="region of interest" description="Disordered" evidence="1">
    <location>
        <begin position="388"/>
        <end position="434"/>
    </location>
</feature>
<organism evidence="4 5">
    <name type="scientific">Lentinula detonsa</name>
    <dbReference type="NCBI Taxonomy" id="2804962"/>
    <lineage>
        <taxon>Eukaryota</taxon>
        <taxon>Fungi</taxon>
        <taxon>Dikarya</taxon>
        <taxon>Basidiomycota</taxon>
        <taxon>Agaricomycotina</taxon>
        <taxon>Agaricomycetes</taxon>
        <taxon>Agaricomycetidae</taxon>
        <taxon>Agaricales</taxon>
        <taxon>Marasmiineae</taxon>
        <taxon>Omphalotaceae</taxon>
        <taxon>Lentinula</taxon>
    </lineage>
</organism>
<feature type="signal peptide" evidence="3">
    <location>
        <begin position="1"/>
        <end position="20"/>
    </location>
</feature>
<accession>A0A9W8TSV7</accession>
<dbReference type="InterPro" id="IPR015915">
    <property type="entry name" value="Kelch-typ_b-propeller"/>
</dbReference>